<feature type="transmembrane region" description="Helical" evidence="1">
    <location>
        <begin position="216"/>
        <end position="233"/>
    </location>
</feature>
<dbReference type="Proteomes" id="UP000282289">
    <property type="component" value="Unassembled WGS sequence"/>
</dbReference>
<organism evidence="4 5">
    <name type="scientific">Pseudomonas syringae pv. actinidiae</name>
    <dbReference type="NCBI Taxonomy" id="103796"/>
    <lineage>
        <taxon>Bacteria</taxon>
        <taxon>Pseudomonadati</taxon>
        <taxon>Pseudomonadota</taxon>
        <taxon>Gammaproteobacteria</taxon>
        <taxon>Pseudomonadales</taxon>
        <taxon>Pseudomonadaceae</taxon>
        <taxon>Pseudomonas</taxon>
        <taxon>Pseudomonas syringae</taxon>
    </lineage>
</organism>
<feature type="transmembrane region" description="Helical" evidence="1">
    <location>
        <begin position="295"/>
        <end position="313"/>
    </location>
</feature>
<dbReference type="GO" id="GO:0009103">
    <property type="term" value="P:lipopolysaccharide biosynthetic process"/>
    <property type="evidence" value="ECO:0007669"/>
    <property type="project" value="TreeGrafter"/>
</dbReference>
<dbReference type="GO" id="GO:0016747">
    <property type="term" value="F:acyltransferase activity, transferring groups other than amino-acyl groups"/>
    <property type="evidence" value="ECO:0007669"/>
    <property type="project" value="InterPro"/>
</dbReference>
<reference evidence="4 5" key="1">
    <citation type="submission" date="2018-08" db="EMBL/GenBank/DDBJ databases">
        <title>Recombination of ecologically and evolutionarily significant loci maintains genetic cohesion in the Pseudomonas syringae species complex.</title>
        <authorList>
            <person name="Dillon M."/>
            <person name="Thakur S."/>
            <person name="Almeida R.N.D."/>
            <person name="Weir B.S."/>
            <person name="Guttman D.S."/>
        </authorList>
    </citation>
    <scope>NUCLEOTIDE SEQUENCE [LARGE SCALE GENOMIC DNA]</scope>
    <source>
        <strain evidence="4 5">ICMP 19589</strain>
    </source>
</reference>
<keyword evidence="1" id="KW-0472">Membrane</keyword>
<feature type="transmembrane region" description="Helical" evidence="1">
    <location>
        <begin position="84"/>
        <end position="102"/>
    </location>
</feature>
<keyword evidence="1" id="KW-1133">Transmembrane helix</keyword>
<feature type="transmembrane region" description="Helical" evidence="1">
    <location>
        <begin position="147"/>
        <end position="166"/>
    </location>
</feature>
<dbReference type="EMBL" id="RBQT01000003">
    <property type="protein sequence ID" value="RMP84879.1"/>
    <property type="molecule type" value="Genomic_DNA"/>
</dbReference>
<feature type="transmembrane region" description="Helical" evidence="1">
    <location>
        <begin position="240"/>
        <end position="260"/>
    </location>
</feature>
<evidence type="ECO:0000259" key="2">
    <source>
        <dbReference type="Pfam" id="PF01757"/>
    </source>
</evidence>
<dbReference type="InterPro" id="IPR002656">
    <property type="entry name" value="Acyl_transf_3_dom"/>
</dbReference>
<feature type="domain" description="Acyltransferase 3" evidence="2">
    <location>
        <begin position="80"/>
        <end position="394"/>
    </location>
</feature>
<feature type="transmembrane region" description="Helical" evidence="1">
    <location>
        <begin position="108"/>
        <end position="126"/>
    </location>
</feature>
<dbReference type="InterPro" id="IPR043968">
    <property type="entry name" value="SGNH"/>
</dbReference>
<dbReference type="PANTHER" id="PTHR23028:SF53">
    <property type="entry name" value="ACYL_TRANSF_3 DOMAIN-CONTAINING PROTEIN"/>
    <property type="match status" value="1"/>
</dbReference>
<evidence type="ECO:0000259" key="3">
    <source>
        <dbReference type="Pfam" id="PF19040"/>
    </source>
</evidence>
<keyword evidence="4" id="KW-0012">Acyltransferase</keyword>
<evidence type="ECO:0000313" key="4">
    <source>
        <dbReference type="EMBL" id="RMP84879.1"/>
    </source>
</evidence>
<name>A0A7Z6UDS9_PSESF</name>
<feature type="domain" description="SGNH" evidence="3">
    <location>
        <begin position="484"/>
        <end position="693"/>
    </location>
</feature>
<feature type="transmembrane region" description="Helical" evidence="1">
    <location>
        <begin position="356"/>
        <end position="374"/>
    </location>
</feature>
<feature type="transmembrane region" description="Helical" evidence="1">
    <location>
        <begin position="319"/>
        <end position="336"/>
    </location>
</feature>
<dbReference type="InterPro" id="IPR050879">
    <property type="entry name" value="Acyltransferase_3"/>
</dbReference>
<dbReference type="Pfam" id="PF01757">
    <property type="entry name" value="Acyl_transf_3"/>
    <property type="match status" value="1"/>
</dbReference>
<dbReference type="AlphaFoldDB" id="A0A7Z6UDS9"/>
<keyword evidence="1" id="KW-0812">Transmembrane</keyword>
<dbReference type="PANTHER" id="PTHR23028">
    <property type="entry name" value="ACETYLTRANSFERASE"/>
    <property type="match status" value="1"/>
</dbReference>
<comment type="caution">
    <text evidence="4">The sequence shown here is derived from an EMBL/GenBank/DDBJ whole genome shotgun (WGS) entry which is preliminary data.</text>
</comment>
<protein>
    <submittedName>
        <fullName evidence="4">Acyltransferase protein</fullName>
    </submittedName>
</protein>
<sequence length="712" mass="79171">MLVPDQLDHRHVRGRCRQSVYRRGHWSCDCQQTIRCKPCAQSALHCPLTDRQITSRPLRSQCHSPSRSSTGWLSQMDFRKDINGLRAIAVAAVLLFHFQPAWLPGGFAGVDVFFVISGYLITGIILRGLRSGKFRLATFYTSRARRIVPALAVLCLALLLLGWFSLLPLDYSALGTHVASSLGFVSNVVYWREAGYFTASAHEKWLLHSWSLSVEWQFYLLYPIALLLLSRFVALHNLRWWVLGASLVGFVLCVFASSRWPEAAFYLLPTRAWELLAGGVACLFPLQLRPLQQRVLEQVGLALIVAGFCLLSVQDTWPGYLVLMPVLGTFAVIAAARNDSLLTCNPLFQWTGKLSYSLYLWHWPVVVWMNYTGLLGETRTVLLGIGVALALGLISWRLIEQPASPHQPGQRRKFAMPAALVVLVFAAGALVGATRGVVSPLRPISVSDKAHFIQEYVDRQHNLYEPYWLKCDAFSALTQRGQSGIDEACTRKQGPGGVFLWGDSHAQALSLGLRTLLTRTTPFYQVASASCVPDLNDHEGRTSATSKACDYSNRTALQSIDRLRPDIVVIAQKDGHDKTDWKRIATRLKGFGVKHIVLIGPMPSWSPSLPSVIVNRHWGLSESYIRDPALDQSVMRVDQATRALAVSAGIQFVSLIDKLCIADACRVRLENSRSLLQIDSGHLSAEGSLYVVRNYVLPQLVNESSTQRGAEL</sequence>
<evidence type="ECO:0000256" key="1">
    <source>
        <dbReference type="SAM" id="Phobius"/>
    </source>
</evidence>
<evidence type="ECO:0000313" key="5">
    <source>
        <dbReference type="Proteomes" id="UP000282289"/>
    </source>
</evidence>
<accession>A0A7Z6UDS9</accession>
<keyword evidence="4" id="KW-0808">Transferase</keyword>
<gene>
    <name evidence="4" type="ORF">ALQ15_05127</name>
</gene>
<feature type="transmembrane region" description="Helical" evidence="1">
    <location>
        <begin position="380"/>
        <end position="399"/>
    </location>
</feature>
<feature type="transmembrane region" description="Helical" evidence="1">
    <location>
        <begin position="419"/>
        <end position="438"/>
    </location>
</feature>
<dbReference type="GO" id="GO:0016020">
    <property type="term" value="C:membrane"/>
    <property type="evidence" value="ECO:0007669"/>
    <property type="project" value="TreeGrafter"/>
</dbReference>
<dbReference type="Pfam" id="PF19040">
    <property type="entry name" value="SGNH"/>
    <property type="match status" value="1"/>
</dbReference>
<proteinExistence type="predicted"/>